<dbReference type="InterPro" id="IPR032640">
    <property type="entry name" value="AMPK1_CBM"/>
</dbReference>
<protein>
    <submittedName>
        <fullName evidence="6">AMPK1_CBM domain-containing protein</fullName>
    </submittedName>
</protein>
<sequence>LHNVTETSMFNPVTIMAILITTFCVFYFIDFITQMFSGVTSAIGLPSASMSQTFIEPIVPRTRKRRKGMHSKESCTQDSSSISRADSTQANTSSTVDTAVPMKDMLTRSIRPGSGTHAPPESSQKPAAATTQLKPVSAADMSSDRNLAGRSPRTAEQMLETRKAGPMLSKNTQASSCQSLSKQGIQISECKFNSIYRTSQLSVSFLFTEPVSLFAGIWMSNLAFLSYDLMHLTLTSATRDVNRDYCDTTGVQFLCYDQLDEVYLEYTAKLDEVRTEFSIDDVSDPDKLLDEWENSDAVGMSPDVPTMTSSEEDFTESIYGKALNVFNRIIAKSGSQAQENISNTQEGRTEKGPGNLECIMKTAEMEKLLSSSEESQNKLHKGDIRPEQNDNLLRVPRFLDSEIQVQCDVEDTEVFLTGSFFGWKMSLPMQRERNAFRLKITLPAGEHQYRFEVHRHPTGSTSDVPYIVQE</sequence>
<keyword evidence="5" id="KW-1185">Reference proteome</keyword>
<evidence type="ECO:0000256" key="2">
    <source>
        <dbReference type="SAM" id="MobiDB-lite"/>
    </source>
</evidence>
<dbReference type="STRING" id="6313.A0A158PBX2"/>
<proteinExistence type="predicted"/>
<evidence type="ECO:0000256" key="3">
    <source>
        <dbReference type="SAM" id="Phobius"/>
    </source>
</evidence>
<evidence type="ECO:0000313" key="6">
    <source>
        <dbReference type="WBParaSite" id="ACAC_0001157901-mRNA-1"/>
    </source>
</evidence>
<dbReference type="WBParaSite" id="ACAC_0001157901-mRNA-1">
    <property type="protein sequence ID" value="ACAC_0001157901-mRNA-1"/>
    <property type="gene ID" value="ACAC_0001157901"/>
</dbReference>
<dbReference type="InterPro" id="IPR014756">
    <property type="entry name" value="Ig_E-set"/>
</dbReference>
<dbReference type="Proteomes" id="UP000035642">
    <property type="component" value="Unassembled WGS sequence"/>
</dbReference>
<reference evidence="6" key="2">
    <citation type="submission" date="2016-04" db="UniProtKB">
        <authorList>
            <consortium name="WormBaseParasite"/>
        </authorList>
    </citation>
    <scope>IDENTIFICATION</scope>
</reference>
<evidence type="ECO:0000256" key="1">
    <source>
        <dbReference type="ARBA" id="ARBA00025180"/>
    </source>
</evidence>
<reference evidence="5" key="1">
    <citation type="submission" date="2012-09" db="EMBL/GenBank/DDBJ databases">
        <authorList>
            <person name="Martin A.A."/>
        </authorList>
    </citation>
    <scope>NUCLEOTIDE SEQUENCE</scope>
</reference>
<dbReference type="CDD" id="cd02859">
    <property type="entry name" value="E_set_AMPKbeta_like_N"/>
    <property type="match status" value="1"/>
</dbReference>
<dbReference type="Pfam" id="PF16561">
    <property type="entry name" value="AMPK1_CBM"/>
    <property type="match status" value="1"/>
</dbReference>
<keyword evidence="3" id="KW-0472">Membrane</keyword>
<dbReference type="Gene3D" id="2.60.40.10">
    <property type="entry name" value="Immunoglobulins"/>
    <property type="match status" value="1"/>
</dbReference>
<organism evidence="5 6">
    <name type="scientific">Angiostrongylus cantonensis</name>
    <name type="common">Rat lungworm</name>
    <dbReference type="NCBI Taxonomy" id="6313"/>
    <lineage>
        <taxon>Eukaryota</taxon>
        <taxon>Metazoa</taxon>
        <taxon>Ecdysozoa</taxon>
        <taxon>Nematoda</taxon>
        <taxon>Chromadorea</taxon>
        <taxon>Rhabditida</taxon>
        <taxon>Rhabditina</taxon>
        <taxon>Rhabditomorpha</taxon>
        <taxon>Strongyloidea</taxon>
        <taxon>Metastrongylidae</taxon>
        <taxon>Angiostrongylus</taxon>
    </lineage>
</organism>
<keyword evidence="3" id="KW-1133">Transmembrane helix</keyword>
<dbReference type="AlphaFoldDB" id="A0A158PBX2"/>
<feature type="region of interest" description="Disordered" evidence="2">
    <location>
        <begin position="62"/>
        <end position="153"/>
    </location>
</feature>
<accession>A0A158PBX2</accession>
<dbReference type="SUPFAM" id="SSF81296">
    <property type="entry name" value="E set domains"/>
    <property type="match status" value="1"/>
</dbReference>
<comment type="function">
    <text evidence="1">Non-catalytic subunit of AMP-activated protein kinase (AMPK), an energy sensor protein kinase that plays a key role in regulating cellular energy metabolism. In response to reduction of intracellular ATP levels, AMPK activates energy-producing pathways and inhibits energy-consuming processes: inhibits protein, carbohydrate and lipid biosynthesis, as well as cell growth and proliferation. AMPK acts via direct phosphorylation of metabolic enzymes, and by longer-term effects via phosphorylation of transcription regulators. Also acts as a regulator of cellular polarity by remodeling the actin cytoskeleton; probably by indirectly activating myosin. Beta non-catalytic subunit acts as a scaffold on which the AMPK complex assembles, via its C-terminus that bridges alpha (PRKAA1 or PRKAA2) and gamma subunits (PRKAG1, PRKAG2 or PRKAG3).</text>
</comment>
<feature type="domain" description="AMP-activated protein kinase glycogen-binding" evidence="4">
    <location>
        <begin position="412"/>
        <end position="453"/>
    </location>
</feature>
<keyword evidence="3" id="KW-0812">Transmembrane</keyword>
<evidence type="ECO:0000313" key="5">
    <source>
        <dbReference type="Proteomes" id="UP000035642"/>
    </source>
</evidence>
<dbReference type="InterPro" id="IPR013783">
    <property type="entry name" value="Ig-like_fold"/>
</dbReference>
<feature type="compositionally biased region" description="Polar residues" evidence="2">
    <location>
        <begin position="76"/>
        <end position="97"/>
    </location>
</feature>
<feature type="transmembrane region" description="Helical" evidence="3">
    <location>
        <begin position="12"/>
        <end position="29"/>
    </location>
</feature>
<feature type="compositionally biased region" description="Polar residues" evidence="2">
    <location>
        <begin position="121"/>
        <end position="134"/>
    </location>
</feature>
<name>A0A158PBX2_ANGCA</name>
<evidence type="ECO:0000259" key="4">
    <source>
        <dbReference type="Pfam" id="PF16561"/>
    </source>
</evidence>